<evidence type="ECO:0008006" key="3">
    <source>
        <dbReference type="Google" id="ProtNLM"/>
    </source>
</evidence>
<name>A0A927GRD3_9BACL</name>
<dbReference type="Proteomes" id="UP000621560">
    <property type="component" value="Unassembled WGS sequence"/>
</dbReference>
<reference evidence="1" key="1">
    <citation type="submission" date="2020-09" db="EMBL/GenBank/DDBJ databases">
        <title>A novel bacterium of genus Paenibacillus, isolated from South China Sea.</title>
        <authorList>
            <person name="Huang H."/>
            <person name="Mo K."/>
            <person name="Hu Y."/>
        </authorList>
    </citation>
    <scope>NUCLEOTIDE SEQUENCE</scope>
    <source>
        <strain evidence="1">IB182496</strain>
    </source>
</reference>
<evidence type="ECO:0000313" key="2">
    <source>
        <dbReference type="Proteomes" id="UP000621560"/>
    </source>
</evidence>
<evidence type="ECO:0000313" key="1">
    <source>
        <dbReference type="EMBL" id="MBD2845358.1"/>
    </source>
</evidence>
<proteinExistence type="predicted"/>
<keyword evidence="2" id="KW-1185">Reference proteome</keyword>
<dbReference type="EMBL" id="JACXIZ010000015">
    <property type="protein sequence ID" value="MBD2845358.1"/>
    <property type="molecule type" value="Genomic_DNA"/>
</dbReference>
<dbReference type="AlphaFoldDB" id="A0A927GRD3"/>
<comment type="caution">
    <text evidence="1">The sequence shown here is derived from an EMBL/GenBank/DDBJ whole genome shotgun (WGS) entry which is preliminary data.</text>
</comment>
<dbReference type="RefSeq" id="WP_190916892.1">
    <property type="nucleotide sequence ID" value="NZ_JACXIZ010000015.1"/>
</dbReference>
<protein>
    <recommendedName>
        <fullName evidence="3">DUF4363 family protein</fullName>
    </recommendedName>
</protein>
<organism evidence="1 2">
    <name type="scientific">Paenibacillus sabuli</name>
    <dbReference type="NCBI Taxonomy" id="2772509"/>
    <lineage>
        <taxon>Bacteria</taxon>
        <taxon>Bacillati</taxon>
        <taxon>Bacillota</taxon>
        <taxon>Bacilli</taxon>
        <taxon>Bacillales</taxon>
        <taxon>Paenibacillaceae</taxon>
        <taxon>Paenibacillus</taxon>
    </lineage>
</organism>
<gene>
    <name evidence="1" type="ORF">IDH44_09160</name>
</gene>
<sequence>MHHCGSKIQPASALGTPMYKRIRAPPSAPLIEMRLSLSFIVWLLLAGTAACGVPDVDRLDRHVSELRYTIQQARWDETEELLSRIDDDFQYVKLNHPVSLDHKFEDTLYELEMKTAVLDQSKALKTWEKLAQLTDRLH</sequence>
<accession>A0A927GRD3</accession>